<protein>
    <submittedName>
        <fullName evidence="1">Uncharacterized protein</fullName>
    </submittedName>
</protein>
<dbReference type="EMBL" id="LGST01000016">
    <property type="protein sequence ID" value="KNE00860.1"/>
    <property type="molecule type" value="Genomic_DNA"/>
</dbReference>
<name>A0A0L0P3P9_CANAR</name>
<comment type="caution">
    <text evidence="1">The sequence shown here is derived from an EMBL/GenBank/DDBJ whole genome shotgun (WGS) entry which is preliminary data.</text>
</comment>
<accession>A0A0L0P3P9</accession>
<gene>
    <name evidence="1" type="ORF">QG37_01729</name>
</gene>
<dbReference type="Proteomes" id="UP000037122">
    <property type="component" value="Unassembled WGS sequence"/>
</dbReference>
<organism evidence="1 2">
    <name type="scientific">Candidozyma auris</name>
    <name type="common">Yeast</name>
    <name type="synonym">Candida auris</name>
    <dbReference type="NCBI Taxonomy" id="498019"/>
    <lineage>
        <taxon>Eukaryota</taxon>
        <taxon>Fungi</taxon>
        <taxon>Dikarya</taxon>
        <taxon>Ascomycota</taxon>
        <taxon>Saccharomycotina</taxon>
        <taxon>Pichiomycetes</taxon>
        <taxon>Metschnikowiaceae</taxon>
        <taxon>Candidozyma</taxon>
    </lineage>
</organism>
<evidence type="ECO:0000313" key="1">
    <source>
        <dbReference type="EMBL" id="KNE00860.1"/>
    </source>
</evidence>
<reference evidence="2" key="1">
    <citation type="journal article" date="2015" name="BMC Genomics">
        <title>Draft genome of a commonly misdiagnosed multidrug resistant pathogen Candida auris.</title>
        <authorList>
            <person name="Chatterjee S."/>
            <person name="Alampalli S.V."/>
            <person name="Nageshan R.K."/>
            <person name="Chettiar S.T."/>
            <person name="Joshi S."/>
            <person name="Tatu U.S."/>
        </authorList>
    </citation>
    <scope>NUCLEOTIDE SEQUENCE [LARGE SCALE GENOMIC DNA]</scope>
    <source>
        <strain evidence="2">6684</strain>
    </source>
</reference>
<sequence>MDVRGAYAGVANAVPSQHKAVTNAKCKRLQALLTFIPFFKDQATFSRKIYRIHDIATQ</sequence>
<evidence type="ECO:0000313" key="2">
    <source>
        <dbReference type="Proteomes" id="UP000037122"/>
    </source>
</evidence>
<proteinExistence type="predicted"/>
<dbReference type="VEuPathDB" id="FungiDB:QG37_01729"/>
<dbReference type="AlphaFoldDB" id="A0A0L0P3P9"/>